<dbReference type="EMBL" id="SLWQ01000001">
    <property type="protein sequence ID" value="TCO42641.1"/>
    <property type="molecule type" value="Genomic_DNA"/>
</dbReference>
<feature type="domain" description="Formyl transferase N-terminal" evidence="9">
    <location>
        <begin position="13"/>
        <end position="173"/>
    </location>
</feature>
<comment type="caution">
    <text evidence="10">The sequence shown here is derived from an EMBL/GenBank/DDBJ whole genome shotgun (WGS) entry which is preliminary data.</text>
</comment>
<protein>
    <recommendedName>
        <fullName evidence="2">phosphoribosylglycinamide formyltransferase 1</fullName>
        <ecNumber evidence="2">2.1.2.2</ecNumber>
    </recommendedName>
    <alternativeName>
        <fullName evidence="7">5'-phosphoribosylglycinamide transformylase</fullName>
    </alternativeName>
    <alternativeName>
        <fullName evidence="6">GAR transformylase</fullName>
    </alternativeName>
</protein>
<evidence type="ECO:0000256" key="1">
    <source>
        <dbReference type="ARBA" id="ARBA00005054"/>
    </source>
</evidence>
<dbReference type="InterPro" id="IPR036477">
    <property type="entry name" value="Formyl_transf_N_sf"/>
</dbReference>
<dbReference type="SUPFAM" id="SSF53328">
    <property type="entry name" value="Formyltransferase"/>
    <property type="match status" value="1"/>
</dbReference>
<dbReference type="PANTHER" id="PTHR43369:SF2">
    <property type="entry name" value="PHOSPHORIBOSYLGLYCINAMIDE FORMYLTRANSFERASE"/>
    <property type="match status" value="1"/>
</dbReference>
<evidence type="ECO:0000256" key="3">
    <source>
        <dbReference type="ARBA" id="ARBA00022679"/>
    </source>
</evidence>
<comment type="pathway">
    <text evidence="1">Purine metabolism; IMP biosynthesis via de novo pathway; N(2)-formyl-N(1)-(5-phospho-D-ribosyl)glycinamide from N(1)-(5-phospho-D-ribosyl)glycinamide (10-formyl THF route): step 1/1.</text>
</comment>
<dbReference type="GO" id="GO:0004644">
    <property type="term" value="F:phosphoribosylglycinamide formyltransferase activity"/>
    <property type="evidence" value="ECO:0007669"/>
    <property type="project" value="UniProtKB-EC"/>
</dbReference>
<evidence type="ECO:0000259" key="9">
    <source>
        <dbReference type="Pfam" id="PF00551"/>
    </source>
</evidence>
<keyword evidence="11" id="KW-1185">Reference proteome</keyword>
<dbReference type="OrthoDB" id="9806170at2"/>
<evidence type="ECO:0000256" key="7">
    <source>
        <dbReference type="ARBA" id="ARBA00041682"/>
    </source>
</evidence>
<dbReference type="Pfam" id="PF00551">
    <property type="entry name" value="Formyl_trans_N"/>
    <property type="match status" value="1"/>
</dbReference>
<dbReference type="RefSeq" id="WP_158287242.1">
    <property type="nucleotide sequence ID" value="NZ_SLWQ01000001.1"/>
</dbReference>
<proteinExistence type="inferred from homology"/>
<dbReference type="InterPro" id="IPR002376">
    <property type="entry name" value="Formyl_transf_N"/>
</dbReference>
<name>A0A4R2IDF9_9GAMM</name>
<gene>
    <name evidence="10" type="ORF">EV148_10146</name>
</gene>
<accession>A0A4R2IDF9</accession>
<evidence type="ECO:0000313" key="11">
    <source>
        <dbReference type="Proteomes" id="UP000294862"/>
    </source>
</evidence>
<dbReference type="EC" id="2.1.2.2" evidence="2"/>
<dbReference type="GO" id="GO:0005829">
    <property type="term" value="C:cytosol"/>
    <property type="evidence" value="ECO:0007669"/>
    <property type="project" value="TreeGrafter"/>
</dbReference>
<dbReference type="InterPro" id="IPR001555">
    <property type="entry name" value="GART_AS"/>
</dbReference>
<evidence type="ECO:0000256" key="6">
    <source>
        <dbReference type="ARBA" id="ARBA00041324"/>
    </source>
</evidence>
<dbReference type="AlphaFoldDB" id="A0A4R2IDF9"/>
<comment type="similarity">
    <text evidence="5">Belongs to the GART family.</text>
</comment>
<dbReference type="Proteomes" id="UP000294862">
    <property type="component" value="Unassembled WGS sequence"/>
</dbReference>
<evidence type="ECO:0000256" key="4">
    <source>
        <dbReference type="ARBA" id="ARBA00022755"/>
    </source>
</evidence>
<evidence type="ECO:0000256" key="8">
    <source>
        <dbReference type="ARBA" id="ARBA00047664"/>
    </source>
</evidence>
<sequence>MATAHPPLGIIGSSGGSALAAAAACLQEAGIKQPWVVVTDRPCGLSEWAGRQGHPVRVFAYEGTEDFSAQALDFLLRHGAGRALLFYTRKVARPLIDGIAVSNIHPSLLPEFPGLAAVRKAWAAGRGMLGATLHRVDEGVDTGPVTIQVASRLPAGATREMAERISHLQKAWLTLHWQQGLDATALMDPRLLAAFSRLQARLDCLVDVNSVAHPCA</sequence>
<dbReference type="Gene3D" id="3.40.50.170">
    <property type="entry name" value="Formyl transferase, N-terminal domain"/>
    <property type="match status" value="1"/>
</dbReference>
<evidence type="ECO:0000256" key="5">
    <source>
        <dbReference type="ARBA" id="ARBA00038440"/>
    </source>
</evidence>
<keyword evidence="4" id="KW-0658">Purine biosynthesis</keyword>
<dbReference type="PANTHER" id="PTHR43369">
    <property type="entry name" value="PHOSPHORIBOSYLGLYCINAMIDE FORMYLTRANSFERASE"/>
    <property type="match status" value="1"/>
</dbReference>
<organism evidence="10 11">
    <name type="scientific">Dokdonella fugitiva</name>
    <dbReference type="NCBI Taxonomy" id="328517"/>
    <lineage>
        <taxon>Bacteria</taxon>
        <taxon>Pseudomonadati</taxon>
        <taxon>Pseudomonadota</taxon>
        <taxon>Gammaproteobacteria</taxon>
        <taxon>Lysobacterales</taxon>
        <taxon>Rhodanobacteraceae</taxon>
        <taxon>Dokdonella</taxon>
    </lineage>
</organism>
<evidence type="ECO:0000313" key="10">
    <source>
        <dbReference type="EMBL" id="TCO42641.1"/>
    </source>
</evidence>
<keyword evidence="3 10" id="KW-0808">Transferase</keyword>
<dbReference type="GO" id="GO:0006189">
    <property type="term" value="P:'de novo' IMP biosynthetic process"/>
    <property type="evidence" value="ECO:0007669"/>
    <property type="project" value="TreeGrafter"/>
</dbReference>
<comment type="catalytic activity">
    <reaction evidence="8">
        <text>N(1)-(5-phospho-beta-D-ribosyl)glycinamide + (6R)-10-formyltetrahydrofolate = N(2)-formyl-N(1)-(5-phospho-beta-D-ribosyl)glycinamide + (6S)-5,6,7,8-tetrahydrofolate + H(+)</text>
        <dbReference type="Rhea" id="RHEA:15053"/>
        <dbReference type="ChEBI" id="CHEBI:15378"/>
        <dbReference type="ChEBI" id="CHEBI:57453"/>
        <dbReference type="ChEBI" id="CHEBI:143788"/>
        <dbReference type="ChEBI" id="CHEBI:147286"/>
        <dbReference type="ChEBI" id="CHEBI:195366"/>
        <dbReference type="EC" id="2.1.2.2"/>
    </reaction>
</comment>
<reference evidence="10 11" key="1">
    <citation type="journal article" date="2015" name="Stand. Genomic Sci.">
        <title>Genomic Encyclopedia of Bacterial and Archaeal Type Strains, Phase III: the genomes of soil and plant-associated and newly described type strains.</title>
        <authorList>
            <person name="Whitman W.B."/>
            <person name="Woyke T."/>
            <person name="Klenk H.P."/>
            <person name="Zhou Y."/>
            <person name="Lilburn T.G."/>
            <person name="Beck B.J."/>
            <person name="De Vos P."/>
            <person name="Vandamme P."/>
            <person name="Eisen J.A."/>
            <person name="Garrity G."/>
            <person name="Hugenholtz P."/>
            <person name="Kyrpides N.C."/>
        </authorList>
    </citation>
    <scope>NUCLEOTIDE SEQUENCE [LARGE SCALE GENOMIC DNA]</scope>
    <source>
        <strain evidence="10 11">A3</strain>
    </source>
</reference>
<evidence type="ECO:0000256" key="2">
    <source>
        <dbReference type="ARBA" id="ARBA00012254"/>
    </source>
</evidence>
<dbReference type="PROSITE" id="PS00373">
    <property type="entry name" value="GART"/>
    <property type="match status" value="1"/>
</dbReference>